<dbReference type="InterPro" id="IPR018378">
    <property type="entry name" value="C-type_lectin_CS"/>
</dbReference>
<dbReference type="PROSITE" id="PS00615">
    <property type="entry name" value="C_TYPE_LECTIN_1"/>
    <property type="match status" value="1"/>
</dbReference>
<keyword evidence="1" id="KW-1015">Disulfide bond</keyword>
<name>A0AAE1NNF3_9EUCA</name>
<accession>A0AAE1NNF3</accession>
<reference evidence="4" key="1">
    <citation type="submission" date="2023-11" db="EMBL/GenBank/DDBJ databases">
        <title>Genome assemblies of two species of porcelain crab, Petrolisthes cinctipes and Petrolisthes manimaculis (Anomura: Porcellanidae).</title>
        <authorList>
            <person name="Angst P."/>
        </authorList>
    </citation>
    <scope>NUCLEOTIDE SEQUENCE</scope>
    <source>
        <strain evidence="4">PB745_02</strain>
        <tissue evidence="4">Gill</tissue>
    </source>
</reference>
<dbReference type="InterPro" id="IPR050111">
    <property type="entry name" value="C-type_lectin/snaclec_domain"/>
</dbReference>
<feature type="chain" id="PRO_5042073083" description="C-type lectin domain-containing protein" evidence="2">
    <location>
        <begin position="26"/>
        <end position="176"/>
    </location>
</feature>
<evidence type="ECO:0000256" key="2">
    <source>
        <dbReference type="SAM" id="SignalP"/>
    </source>
</evidence>
<keyword evidence="5" id="KW-1185">Reference proteome</keyword>
<evidence type="ECO:0000313" key="5">
    <source>
        <dbReference type="Proteomes" id="UP001292094"/>
    </source>
</evidence>
<dbReference type="InterPro" id="IPR016187">
    <property type="entry name" value="CTDL_fold"/>
</dbReference>
<dbReference type="SMART" id="SM00034">
    <property type="entry name" value="CLECT"/>
    <property type="match status" value="1"/>
</dbReference>
<dbReference type="InterPro" id="IPR001304">
    <property type="entry name" value="C-type_lectin-like"/>
</dbReference>
<dbReference type="SUPFAM" id="SSF56436">
    <property type="entry name" value="C-type lectin-like"/>
    <property type="match status" value="1"/>
</dbReference>
<dbReference type="Gene3D" id="3.10.100.10">
    <property type="entry name" value="Mannose-Binding Protein A, subunit A"/>
    <property type="match status" value="1"/>
</dbReference>
<organism evidence="4 5">
    <name type="scientific">Petrolisthes manimaculis</name>
    <dbReference type="NCBI Taxonomy" id="1843537"/>
    <lineage>
        <taxon>Eukaryota</taxon>
        <taxon>Metazoa</taxon>
        <taxon>Ecdysozoa</taxon>
        <taxon>Arthropoda</taxon>
        <taxon>Crustacea</taxon>
        <taxon>Multicrustacea</taxon>
        <taxon>Malacostraca</taxon>
        <taxon>Eumalacostraca</taxon>
        <taxon>Eucarida</taxon>
        <taxon>Decapoda</taxon>
        <taxon>Pleocyemata</taxon>
        <taxon>Anomura</taxon>
        <taxon>Galatheoidea</taxon>
        <taxon>Porcellanidae</taxon>
        <taxon>Petrolisthes</taxon>
    </lineage>
</organism>
<keyword evidence="2" id="KW-0732">Signal</keyword>
<evidence type="ECO:0000259" key="3">
    <source>
        <dbReference type="PROSITE" id="PS50041"/>
    </source>
</evidence>
<evidence type="ECO:0000313" key="4">
    <source>
        <dbReference type="EMBL" id="KAK4292319.1"/>
    </source>
</evidence>
<evidence type="ECO:0000256" key="1">
    <source>
        <dbReference type="ARBA" id="ARBA00023157"/>
    </source>
</evidence>
<dbReference type="CDD" id="cd00037">
    <property type="entry name" value="CLECT"/>
    <property type="match status" value="1"/>
</dbReference>
<proteinExistence type="predicted"/>
<dbReference type="PANTHER" id="PTHR22803">
    <property type="entry name" value="MANNOSE, PHOSPHOLIPASE, LECTIN RECEPTOR RELATED"/>
    <property type="match status" value="1"/>
</dbReference>
<feature type="domain" description="C-type lectin" evidence="3">
    <location>
        <begin position="52"/>
        <end position="171"/>
    </location>
</feature>
<dbReference type="PROSITE" id="PS50041">
    <property type="entry name" value="C_TYPE_LECTIN_2"/>
    <property type="match status" value="1"/>
</dbReference>
<dbReference type="InterPro" id="IPR016186">
    <property type="entry name" value="C-type_lectin-like/link_sf"/>
</dbReference>
<comment type="caution">
    <text evidence="4">The sequence shown here is derived from an EMBL/GenBank/DDBJ whole genome shotgun (WGS) entry which is preliminary data.</text>
</comment>
<protein>
    <recommendedName>
        <fullName evidence="3">C-type lectin domain-containing protein</fullName>
    </recommendedName>
</protein>
<feature type="signal peptide" evidence="2">
    <location>
        <begin position="1"/>
        <end position="25"/>
    </location>
</feature>
<dbReference type="EMBL" id="JAWZYT010004871">
    <property type="protein sequence ID" value="KAK4292319.1"/>
    <property type="molecule type" value="Genomic_DNA"/>
</dbReference>
<gene>
    <name evidence="4" type="ORF">Pmani_034916</name>
</gene>
<sequence length="176" mass="19584">MLIHAHTVSLVLLLLIHLPIPPATAEPREPRATAAIVAPVVPECPNDWLHDDSGLCVWVSTEKAVWWRAANTCQTLNSRLTYIESEREGFIITGILIAKGINATWIGLNDLDVESSFNWVGSEPITYSNFAIGQPSGRGVHADEDCVAISSDLGYMWDDLYCFLELRFVCRKDMIN</sequence>
<dbReference type="Pfam" id="PF00059">
    <property type="entry name" value="Lectin_C"/>
    <property type="match status" value="1"/>
</dbReference>
<dbReference type="Proteomes" id="UP001292094">
    <property type="component" value="Unassembled WGS sequence"/>
</dbReference>
<dbReference type="AlphaFoldDB" id="A0AAE1NNF3"/>